<keyword evidence="2" id="KW-1185">Reference proteome</keyword>
<protein>
    <submittedName>
        <fullName evidence="1">Uncharacterized protein</fullName>
    </submittedName>
</protein>
<dbReference type="EMBL" id="LIIN01000170">
    <property type="protein sequence ID" value="KZX19936.1"/>
    <property type="molecule type" value="Genomic_DNA"/>
</dbReference>
<proteinExistence type="predicted"/>
<dbReference type="AlphaFoldDB" id="A0A166H4P0"/>
<sequence length="76" mass="7591">MIVTPEGVVTPVGPEQRIEAGVASVARAAVVGAGPRGVSQLVAVVELRSGVRRVALAGPQLAEEVRAAVAPPSPLC</sequence>
<dbReference type="Proteomes" id="UP000076717">
    <property type="component" value="Unassembled WGS sequence"/>
</dbReference>
<evidence type="ECO:0000313" key="1">
    <source>
        <dbReference type="EMBL" id="KZX19936.1"/>
    </source>
</evidence>
<reference evidence="1 2" key="1">
    <citation type="submission" date="2015-08" db="EMBL/GenBank/DDBJ databases">
        <title>Draft Genome Sequence of Rathayibacter sp. Strain VKM Ac-2596 Isolated from Leaf Gall Induced by Plant-Parasitic Nematodes.</title>
        <authorList>
            <person name="Vasilenko O.V."/>
            <person name="Starodumova I.P."/>
            <person name="Tarlachkov S.V."/>
            <person name="Dorofeeva L.V."/>
            <person name="Evtushenko L.I."/>
        </authorList>
    </citation>
    <scope>NUCLEOTIDE SEQUENCE [LARGE SCALE GENOMIC DNA]</scope>
    <source>
        <strain evidence="1 2">VKM Ac-2596</strain>
    </source>
</reference>
<evidence type="ECO:0000313" key="2">
    <source>
        <dbReference type="Proteomes" id="UP000076717"/>
    </source>
</evidence>
<organism evidence="1 2">
    <name type="scientific">Rathayibacter tanaceti</name>
    <dbReference type="NCBI Taxonomy" id="1671680"/>
    <lineage>
        <taxon>Bacteria</taxon>
        <taxon>Bacillati</taxon>
        <taxon>Actinomycetota</taxon>
        <taxon>Actinomycetes</taxon>
        <taxon>Micrococcales</taxon>
        <taxon>Microbacteriaceae</taxon>
        <taxon>Rathayibacter</taxon>
    </lineage>
</organism>
<accession>A0A166H4P0</accession>
<name>A0A166H4P0_9MICO</name>
<comment type="caution">
    <text evidence="1">The sequence shown here is derived from an EMBL/GenBank/DDBJ whole genome shotgun (WGS) entry which is preliminary data.</text>
</comment>
<gene>
    <name evidence="1" type="ORF">ACH61_02971</name>
</gene>